<gene>
    <name evidence="3" type="ORF">FCC1311_031732</name>
</gene>
<organism evidence="3 4">
    <name type="scientific">Hondaea fermentalgiana</name>
    <dbReference type="NCBI Taxonomy" id="2315210"/>
    <lineage>
        <taxon>Eukaryota</taxon>
        <taxon>Sar</taxon>
        <taxon>Stramenopiles</taxon>
        <taxon>Bigyra</taxon>
        <taxon>Labyrinthulomycetes</taxon>
        <taxon>Thraustochytrida</taxon>
        <taxon>Thraustochytriidae</taxon>
        <taxon>Hondaea</taxon>
    </lineage>
</organism>
<sequence>MGDGVGGRLGEDNAEDSSWVPLWHPTPILPSIRPSQVRQISCGAYHTAILEWDGSIHIFGVIGAEALAAQRASVLISSSIWGTPSRPRVEYIPTHLGHEPVQISSGTNTLAWTDVRGRVFVQDSRGLLRVNGFGEDADLGHAIQVSCGDCHFAVVTASGELYTWGGGGHGRLGHGDTLDRHVPTQVRVPGVLENEYERVRVVACEASYRHTAVVTSDGDLLLFGDGNHGQLGQTTLSEHLRPVRCTVGVLASTRVVQVACGETFTAALTEIGQVIVLGSLATQNAVARAQHVAYRLTAGPRDCAAVQIAAGKTSLLMRLDNGVVETCGRGRCGQLGQGSSVTLAMHAGAPHVQPFSSFWYQLATGKEIRFAANLGHVFARGIILVLNALGGHTLAAREDS</sequence>
<dbReference type="EMBL" id="BEYU01000026">
    <property type="protein sequence ID" value="GBG26950.1"/>
    <property type="molecule type" value="Genomic_DNA"/>
</dbReference>
<keyword evidence="1" id="KW-0677">Repeat</keyword>
<dbReference type="Pfam" id="PF00415">
    <property type="entry name" value="RCC1"/>
    <property type="match status" value="2"/>
</dbReference>
<feature type="repeat" description="RCC1" evidence="2">
    <location>
        <begin position="159"/>
        <end position="217"/>
    </location>
</feature>
<dbReference type="Gene3D" id="2.130.10.30">
    <property type="entry name" value="Regulator of chromosome condensation 1/beta-lactamase-inhibitor protein II"/>
    <property type="match status" value="2"/>
</dbReference>
<dbReference type="AlphaFoldDB" id="A0A2R5G7H7"/>
<dbReference type="Proteomes" id="UP000241890">
    <property type="component" value="Unassembled WGS sequence"/>
</dbReference>
<evidence type="ECO:0000256" key="1">
    <source>
        <dbReference type="ARBA" id="ARBA00022737"/>
    </source>
</evidence>
<name>A0A2R5G7H7_9STRA</name>
<protein>
    <submittedName>
        <fullName evidence="3">RCC1 and BTB domain-containing protein 2</fullName>
    </submittedName>
</protein>
<dbReference type="SUPFAM" id="SSF50985">
    <property type="entry name" value="RCC1/BLIP-II"/>
    <property type="match status" value="1"/>
</dbReference>
<dbReference type="InterPro" id="IPR009091">
    <property type="entry name" value="RCC1/BLIP-II"/>
</dbReference>
<feature type="repeat" description="RCC1" evidence="2">
    <location>
        <begin position="218"/>
        <end position="271"/>
    </location>
</feature>
<evidence type="ECO:0000256" key="2">
    <source>
        <dbReference type="PROSITE-ProRule" id="PRU00235"/>
    </source>
</evidence>
<keyword evidence="4" id="KW-1185">Reference proteome</keyword>
<evidence type="ECO:0000313" key="3">
    <source>
        <dbReference type="EMBL" id="GBG26950.1"/>
    </source>
</evidence>
<dbReference type="PRINTS" id="PR00633">
    <property type="entry name" value="RCCNDNSATION"/>
</dbReference>
<dbReference type="InterPro" id="IPR000408">
    <property type="entry name" value="Reg_chr_condens"/>
</dbReference>
<reference evidence="3 4" key="1">
    <citation type="submission" date="2017-12" db="EMBL/GenBank/DDBJ databases">
        <title>Sequencing, de novo assembly and annotation of complete genome of a new Thraustochytrid species, strain FCC1311.</title>
        <authorList>
            <person name="Sedici K."/>
            <person name="Godart F."/>
            <person name="Aiese Cigliano R."/>
            <person name="Sanseverino W."/>
            <person name="Barakat M."/>
            <person name="Ortet P."/>
            <person name="Marechal E."/>
            <person name="Cagnac O."/>
            <person name="Amato A."/>
        </authorList>
    </citation>
    <scope>NUCLEOTIDE SEQUENCE [LARGE SCALE GENOMIC DNA]</scope>
</reference>
<proteinExistence type="predicted"/>
<dbReference type="PANTHER" id="PTHR22870:SF408">
    <property type="entry name" value="OS09G0560450 PROTEIN"/>
    <property type="match status" value="1"/>
</dbReference>
<dbReference type="OrthoDB" id="5981550at2759"/>
<dbReference type="InterPro" id="IPR051210">
    <property type="entry name" value="Ub_ligase/GEF_domain"/>
</dbReference>
<dbReference type="PROSITE" id="PS50012">
    <property type="entry name" value="RCC1_3"/>
    <property type="match status" value="3"/>
</dbReference>
<dbReference type="InParanoid" id="A0A2R5G7H7"/>
<evidence type="ECO:0000313" key="4">
    <source>
        <dbReference type="Proteomes" id="UP000241890"/>
    </source>
</evidence>
<dbReference type="PANTHER" id="PTHR22870">
    <property type="entry name" value="REGULATOR OF CHROMOSOME CONDENSATION"/>
    <property type="match status" value="1"/>
</dbReference>
<accession>A0A2R5G7H7</accession>
<comment type="caution">
    <text evidence="3">The sequence shown here is derived from an EMBL/GenBank/DDBJ whole genome shotgun (WGS) entry which is preliminary data.</text>
</comment>
<feature type="repeat" description="RCC1" evidence="2">
    <location>
        <begin position="1"/>
        <end position="53"/>
    </location>
</feature>